<accession>A0A1G2HTT2</accession>
<organism evidence="1 2">
    <name type="scientific">Candidatus Staskawiczbacteria bacterium RIFCSPHIGHO2_02_FULL_34_10</name>
    <dbReference type="NCBI Taxonomy" id="1802205"/>
    <lineage>
        <taxon>Bacteria</taxon>
        <taxon>Candidatus Staskawicziibacteriota</taxon>
    </lineage>
</organism>
<reference evidence="1 2" key="1">
    <citation type="journal article" date="2016" name="Nat. Commun.">
        <title>Thousands of microbial genomes shed light on interconnected biogeochemical processes in an aquifer system.</title>
        <authorList>
            <person name="Anantharaman K."/>
            <person name="Brown C.T."/>
            <person name="Hug L.A."/>
            <person name="Sharon I."/>
            <person name="Castelle C.J."/>
            <person name="Probst A.J."/>
            <person name="Thomas B.C."/>
            <person name="Singh A."/>
            <person name="Wilkins M.J."/>
            <person name="Karaoz U."/>
            <person name="Brodie E.L."/>
            <person name="Williams K.H."/>
            <person name="Hubbard S.S."/>
            <person name="Banfield J.F."/>
        </authorList>
    </citation>
    <scope>NUCLEOTIDE SEQUENCE [LARGE SCALE GENOMIC DNA]</scope>
</reference>
<comment type="caution">
    <text evidence="1">The sequence shown here is derived from an EMBL/GenBank/DDBJ whole genome shotgun (WGS) entry which is preliminary data.</text>
</comment>
<dbReference type="Proteomes" id="UP000178380">
    <property type="component" value="Unassembled WGS sequence"/>
</dbReference>
<gene>
    <name evidence="1" type="ORF">A3C58_00385</name>
</gene>
<evidence type="ECO:0000313" key="2">
    <source>
        <dbReference type="Proteomes" id="UP000178380"/>
    </source>
</evidence>
<dbReference type="EMBL" id="MHOR01000037">
    <property type="protein sequence ID" value="OGZ65924.1"/>
    <property type="molecule type" value="Genomic_DNA"/>
</dbReference>
<protein>
    <submittedName>
        <fullName evidence="1">Uncharacterized protein</fullName>
    </submittedName>
</protein>
<dbReference type="AlphaFoldDB" id="A0A1G2HTT2"/>
<evidence type="ECO:0000313" key="1">
    <source>
        <dbReference type="EMBL" id="OGZ65924.1"/>
    </source>
</evidence>
<proteinExistence type="predicted"/>
<sequence length="61" mass="6836">MVFSLNLEGENLIEFQNIASYILELLRIFNPDLKKRPRDTGAIGKADSPCLEKLAFPKGIS</sequence>
<name>A0A1G2HTT2_9BACT</name>